<dbReference type="Proteomes" id="UP000825886">
    <property type="component" value="Chromosome"/>
</dbReference>
<dbReference type="SUPFAM" id="SSF161187">
    <property type="entry name" value="YfgJ-like"/>
    <property type="match status" value="1"/>
</dbReference>
<organism evidence="1 2">
    <name type="scientific">Symbiopectobacterium purcellii</name>
    <dbReference type="NCBI Taxonomy" id="2871826"/>
    <lineage>
        <taxon>Bacteria</taxon>
        <taxon>Pseudomonadati</taxon>
        <taxon>Pseudomonadota</taxon>
        <taxon>Gammaproteobacteria</taxon>
        <taxon>Enterobacterales</taxon>
        <taxon>Enterobacteriaceae</taxon>
    </lineage>
</organism>
<evidence type="ECO:0000313" key="1">
    <source>
        <dbReference type="EMBL" id="QZN94625.1"/>
    </source>
</evidence>
<gene>
    <name evidence="1" type="ORF">K6K13_15200</name>
</gene>
<evidence type="ECO:0000313" key="2">
    <source>
        <dbReference type="Proteomes" id="UP000825886"/>
    </source>
</evidence>
<dbReference type="Pfam" id="PF07191">
    <property type="entry name" value="Zn_ribbon_6"/>
    <property type="match status" value="1"/>
</dbReference>
<reference evidence="1 2" key="1">
    <citation type="submission" date="2021-08" db="EMBL/GenBank/DDBJ databases">
        <title>Culture and genomic analysis of Symbiopectobacterium purcellii sp. nov. gen. nov., isolated from the leafhopper Empoasca decipiens.</title>
        <authorList>
            <person name="Nadal-Jimenez P."/>
            <person name="Siozios S."/>
            <person name="Halliday N."/>
            <person name="Camara M."/>
            <person name="Hurst G.D.D."/>
        </authorList>
    </citation>
    <scope>NUCLEOTIDE SEQUENCE [LARGE SCALE GENOMIC DNA]</scope>
    <source>
        <strain evidence="1 2">SyEd1</strain>
    </source>
</reference>
<sequence>MEFPCSHCQHALNWLNDSRFQCPQCHHHYQQQAHCPECQHLLQTLSACGSVSYFCQHGHGLISRQRVLFSYLPVQE</sequence>
<name>A0ABX9ANQ6_9ENTR</name>
<accession>A0ABX9ANQ6</accession>
<proteinExistence type="predicted"/>
<keyword evidence="2" id="KW-1185">Reference proteome</keyword>
<dbReference type="InterPro" id="IPR029037">
    <property type="entry name" value="DUF1407/YfgJ-like_sf"/>
</dbReference>
<dbReference type="EMBL" id="CP081864">
    <property type="protein sequence ID" value="QZN94625.1"/>
    <property type="molecule type" value="Genomic_DNA"/>
</dbReference>
<dbReference type="RefSeq" id="WP_222157745.1">
    <property type="nucleotide sequence ID" value="NZ_CP081864.1"/>
</dbReference>
<dbReference type="InterPro" id="IPR010807">
    <property type="entry name" value="YfgJ-like"/>
</dbReference>
<protein>
    <submittedName>
        <fullName evidence="1">Zinc ribbon domain-containing protein</fullName>
    </submittedName>
</protein>
<dbReference type="Gene3D" id="2.10.290.10">
    <property type="entry name" value="YfgJ-like"/>
    <property type="match status" value="1"/>
</dbReference>